<keyword evidence="9" id="KW-1185">Reference proteome</keyword>
<gene>
    <name evidence="8" type="primary">UNC5D_2</name>
    <name evidence="8" type="ORF">N1851_025470</name>
</gene>
<evidence type="ECO:0000256" key="1">
    <source>
        <dbReference type="ARBA" id="ARBA00004479"/>
    </source>
</evidence>
<comment type="subcellular location">
    <subcellularLocation>
        <location evidence="1">Membrane</location>
        <topology evidence="1">Single-pass type I membrane protein</topology>
    </subcellularLocation>
</comment>
<keyword evidence="6" id="KW-0393">Immunoglobulin domain</keyword>
<evidence type="ECO:0000256" key="3">
    <source>
        <dbReference type="ARBA" id="ARBA00023157"/>
    </source>
</evidence>
<organism evidence="8 9">
    <name type="scientific">Merluccius polli</name>
    <name type="common">Benguela hake</name>
    <name type="synonym">Merluccius cadenati</name>
    <dbReference type="NCBI Taxonomy" id="89951"/>
    <lineage>
        <taxon>Eukaryota</taxon>
        <taxon>Metazoa</taxon>
        <taxon>Chordata</taxon>
        <taxon>Craniata</taxon>
        <taxon>Vertebrata</taxon>
        <taxon>Euteleostomi</taxon>
        <taxon>Actinopterygii</taxon>
        <taxon>Neopterygii</taxon>
        <taxon>Teleostei</taxon>
        <taxon>Neoteleostei</taxon>
        <taxon>Acanthomorphata</taxon>
        <taxon>Zeiogadaria</taxon>
        <taxon>Gadariae</taxon>
        <taxon>Gadiformes</taxon>
        <taxon>Gadoidei</taxon>
        <taxon>Merlucciidae</taxon>
        <taxon>Merluccius</taxon>
    </lineage>
</organism>
<keyword evidence="5" id="KW-0325">Glycoprotein</keyword>
<keyword evidence="4 8" id="KW-0675">Receptor</keyword>
<reference evidence="8" key="1">
    <citation type="journal article" date="2023" name="Front. Mar. Sci.">
        <title>A new Merluccius polli reference genome to investigate the effects of global change in West African waters.</title>
        <authorList>
            <person name="Mateo J.L."/>
            <person name="Blanco-Fernandez C."/>
            <person name="Garcia-Vazquez E."/>
            <person name="Machado-Schiaffino G."/>
        </authorList>
    </citation>
    <scope>NUCLEOTIDE SEQUENCE</scope>
    <source>
        <strain evidence="8">C29</strain>
        <tissue evidence="8">Fin</tissue>
    </source>
</reference>
<feature type="domain" description="Netrin receptor UNC5A-D-like N-terminal" evidence="7">
    <location>
        <begin position="42"/>
        <end position="100"/>
    </location>
</feature>
<dbReference type="InterPro" id="IPR057755">
    <property type="entry name" value="UNC5A-D-like_N"/>
</dbReference>
<evidence type="ECO:0000256" key="5">
    <source>
        <dbReference type="ARBA" id="ARBA00023180"/>
    </source>
</evidence>
<evidence type="ECO:0000256" key="2">
    <source>
        <dbReference type="ARBA" id="ARBA00023136"/>
    </source>
</evidence>
<evidence type="ECO:0000256" key="6">
    <source>
        <dbReference type="ARBA" id="ARBA00023319"/>
    </source>
</evidence>
<evidence type="ECO:0000259" key="7">
    <source>
        <dbReference type="Pfam" id="PF25609"/>
    </source>
</evidence>
<protein>
    <submittedName>
        <fullName evidence="8">Netrin receptor UNC5D</fullName>
    </submittedName>
</protein>
<proteinExistence type="predicted"/>
<accession>A0AA47NUV9</accession>
<evidence type="ECO:0000313" key="8">
    <source>
        <dbReference type="EMBL" id="KAK0138215.1"/>
    </source>
</evidence>
<keyword evidence="2" id="KW-0472">Membrane</keyword>
<name>A0AA47NUV9_MERPO</name>
<dbReference type="EMBL" id="JAOPHQ010004740">
    <property type="protein sequence ID" value="KAK0138215.1"/>
    <property type="molecule type" value="Genomic_DNA"/>
</dbReference>
<evidence type="ECO:0000256" key="4">
    <source>
        <dbReference type="ARBA" id="ARBA00023170"/>
    </source>
</evidence>
<dbReference type="Gene3D" id="2.60.40.10">
    <property type="entry name" value="Immunoglobulins"/>
    <property type="match status" value="1"/>
</dbReference>
<dbReference type="AlphaFoldDB" id="A0AA47NUV9"/>
<sequence>MPSHRALRRTNGGASVSDEGFAPQRGAFALKACSTRGEALQSGTLPHFLQEPDDAYIIKSNPIKLRCRAQPALQIFFKCNGEWVHQSQHLSREHTDLGTAGETVRCMMGPLYALTALFSVGPLSVARGHFFRMRLKALDVKGLELLRVVGGDGPCLTGHSVVMMHTAWWTATLVCRCRLLLLLECAWCLVYSLTWPPSQTSRL</sequence>
<evidence type="ECO:0000313" key="9">
    <source>
        <dbReference type="Proteomes" id="UP001174136"/>
    </source>
</evidence>
<dbReference type="InterPro" id="IPR013783">
    <property type="entry name" value="Ig-like_fold"/>
</dbReference>
<dbReference type="Pfam" id="PF25609">
    <property type="entry name" value="Unc5_NetrinR_N"/>
    <property type="match status" value="1"/>
</dbReference>
<comment type="caution">
    <text evidence="8">The sequence shown here is derived from an EMBL/GenBank/DDBJ whole genome shotgun (WGS) entry which is preliminary data.</text>
</comment>
<keyword evidence="3" id="KW-1015">Disulfide bond</keyword>
<dbReference type="Proteomes" id="UP001174136">
    <property type="component" value="Unassembled WGS sequence"/>
</dbReference>